<dbReference type="PaxDb" id="3880-AES91622"/>
<keyword evidence="6" id="KW-0472">Membrane</keyword>
<evidence type="ECO:0000256" key="4">
    <source>
        <dbReference type="ARBA" id="ARBA00022968"/>
    </source>
</evidence>
<evidence type="ECO:0000313" key="8">
    <source>
        <dbReference type="EMBL" id="AES91622.2"/>
    </source>
</evidence>
<protein>
    <submittedName>
        <fullName evidence="8">Glycosyltransferase</fullName>
    </submittedName>
</protein>
<evidence type="ECO:0000256" key="2">
    <source>
        <dbReference type="ARBA" id="ARBA00010271"/>
    </source>
</evidence>
<evidence type="ECO:0000256" key="3">
    <source>
        <dbReference type="ARBA" id="ARBA00022676"/>
    </source>
</evidence>
<dbReference type="AlphaFoldDB" id="G7JFE6"/>
<keyword evidence="10" id="KW-1185">Reference proteome</keyword>
<reference evidence="8 10" key="2">
    <citation type="journal article" date="2014" name="BMC Genomics">
        <title>An improved genome release (version Mt4.0) for the model legume Medicago truncatula.</title>
        <authorList>
            <person name="Tang H."/>
            <person name="Krishnakumar V."/>
            <person name="Bidwell S."/>
            <person name="Rosen B."/>
            <person name="Chan A."/>
            <person name="Zhou S."/>
            <person name="Gentzbittel L."/>
            <person name="Childs K.L."/>
            <person name="Yandell M."/>
            <person name="Gundlach H."/>
            <person name="Mayer K.F."/>
            <person name="Schwartz D.C."/>
            <person name="Town C.D."/>
        </authorList>
    </citation>
    <scope>GENOME REANNOTATION</scope>
    <source>
        <strain evidence="8">A17</strain>
        <strain evidence="9 10">cv. Jemalong A17</strain>
    </source>
</reference>
<evidence type="ECO:0000256" key="1">
    <source>
        <dbReference type="ARBA" id="ARBA00004323"/>
    </source>
</evidence>
<dbReference type="STRING" id="3880.G7JFE6"/>
<dbReference type="InterPro" id="IPR040911">
    <property type="entry name" value="Exostosin_GT47"/>
</dbReference>
<feature type="transmembrane region" description="Helical" evidence="6">
    <location>
        <begin position="157"/>
        <end position="177"/>
    </location>
</feature>
<dbReference type="EnsemblPlants" id="AES91622">
    <property type="protein sequence ID" value="AES91622"/>
    <property type="gene ID" value="MTR_4g115540"/>
</dbReference>
<dbReference type="HOGENOM" id="CLU_025166_1_3_1"/>
<name>G7JFE6_MEDTR</name>
<keyword evidence="6" id="KW-0812">Transmembrane</keyword>
<evidence type="ECO:0000313" key="10">
    <source>
        <dbReference type="Proteomes" id="UP000002051"/>
    </source>
</evidence>
<dbReference type="GO" id="GO:0016757">
    <property type="term" value="F:glycosyltransferase activity"/>
    <property type="evidence" value="ECO:0007669"/>
    <property type="project" value="UniProtKB-KW"/>
</dbReference>
<dbReference type="ExpressionAtlas" id="G7JFE6">
    <property type="expression patterns" value="differential"/>
</dbReference>
<evidence type="ECO:0000256" key="6">
    <source>
        <dbReference type="SAM" id="Phobius"/>
    </source>
</evidence>
<sequence length="628" mass="72625">MKKSLIICRMGYISMNGSGSSSFWSCPWCSLRFIESLAPCIDIHDMLLSVKDVFSSGSPHAHILYTQLPSFAIDLINNMQLNFNASAENAFIWTHNKNCIYTANSGYSWILARMNSVINSPLSWSWFWKLQSSKKIKFLFWQIFIQPATLKLSYMEALRCFTTSLLLPLFFFLIFLFTSQKGFHFSFFVFPFSLPSIKDMNNATQVIKPHQFLTYNSAYRSFDHKENSSIKKIMSSLDRVEGSLSEARASIREAILSRNYSTSRRRDVFVPRGSIYRNPYAFHQSHMEMVKRLKIWVYQEGEQPIVHDGPVNNIYAIEGQFIDEIDNSKMSPFKAKHPNEAHIFFLPFSVANVVQYVYKPIMSKKDFNRDRLHRMVEDYVNVVAHKYPYWNRSNGADHFLLSCHDWAPEISDANPNLFKNFTRVLCNANTSEGFQPKRDVSIPEVYLPVGKLGPPNLGQSPLNRTILAFFSGGAHGDIRKLLLNHWKNKDAQVQVHEYLPKGQNYTELMGLSKFCLCPSGYEVASPRIVEAINAGCVPVIISQNYSLPFNDVLNWSEFSVEIPVEKIVEIKNILQNVTKDKYMKLHMNVMKVQKHFVMNRPAKPFDVMHMILHSIWLRRLNFRLIDSK</sequence>
<dbReference type="eggNOG" id="KOG1021">
    <property type="taxonomic scope" value="Eukaryota"/>
</dbReference>
<evidence type="ECO:0000313" key="9">
    <source>
        <dbReference type="EnsemblPlants" id="AES91622"/>
    </source>
</evidence>
<dbReference type="PANTHER" id="PTHR11062">
    <property type="entry name" value="EXOSTOSIN HEPARAN SULFATE GLYCOSYLTRANSFERASE -RELATED"/>
    <property type="match status" value="1"/>
</dbReference>
<dbReference type="EMBL" id="CM001220">
    <property type="protein sequence ID" value="AES91622.2"/>
    <property type="molecule type" value="Genomic_DNA"/>
</dbReference>
<reference evidence="8 10" key="1">
    <citation type="journal article" date="2011" name="Nature">
        <title>The Medicago genome provides insight into the evolution of rhizobial symbioses.</title>
        <authorList>
            <person name="Young N.D."/>
            <person name="Debelle F."/>
            <person name="Oldroyd G.E."/>
            <person name="Geurts R."/>
            <person name="Cannon S.B."/>
            <person name="Udvardi M.K."/>
            <person name="Benedito V.A."/>
            <person name="Mayer K.F."/>
            <person name="Gouzy J."/>
            <person name="Schoof H."/>
            <person name="Van de Peer Y."/>
            <person name="Proost S."/>
            <person name="Cook D.R."/>
            <person name="Meyers B.C."/>
            <person name="Spannagl M."/>
            <person name="Cheung F."/>
            <person name="De Mita S."/>
            <person name="Krishnakumar V."/>
            <person name="Gundlach H."/>
            <person name="Zhou S."/>
            <person name="Mudge J."/>
            <person name="Bharti A.K."/>
            <person name="Murray J.D."/>
            <person name="Naoumkina M.A."/>
            <person name="Rosen B."/>
            <person name="Silverstein K.A."/>
            <person name="Tang H."/>
            <person name="Rombauts S."/>
            <person name="Zhao P.X."/>
            <person name="Zhou P."/>
            <person name="Barbe V."/>
            <person name="Bardou P."/>
            <person name="Bechner M."/>
            <person name="Bellec A."/>
            <person name="Berger A."/>
            <person name="Berges H."/>
            <person name="Bidwell S."/>
            <person name="Bisseling T."/>
            <person name="Choisne N."/>
            <person name="Couloux A."/>
            <person name="Denny R."/>
            <person name="Deshpande S."/>
            <person name="Dai X."/>
            <person name="Doyle J.J."/>
            <person name="Dudez A.M."/>
            <person name="Farmer A.D."/>
            <person name="Fouteau S."/>
            <person name="Franken C."/>
            <person name="Gibelin C."/>
            <person name="Gish J."/>
            <person name="Goldstein S."/>
            <person name="Gonzalez A.J."/>
            <person name="Green P.J."/>
            <person name="Hallab A."/>
            <person name="Hartog M."/>
            <person name="Hua A."/>
            <person name="Humphray S.J."/>
            <person name="Jeong D.H."/>
            <person name="Jing Y."/>
            <person name="Jocker A."/>
            <person name="Kenton S.M."/>
            <person name="Kim D.J."/>
            <person name="Klee K."/>
            <person name="Lai H."/>
            <person name="Lang C."/>
            <person name="Lin S."/>
            <person name="Macmil S.L."/>
            <person name="Magdelenat G."/>
            <person name="Matthews L."/>
            <person name="McCorrison J."/>
            <person name="Monaghan E.L."/>
            <person name="Mun J.H."/>
            <person name="Najar F.Z."/>
            <person name="Nicholson C."/>
            <person name="Noirot C."/>
            <person name="O'Bleness M."/>
            <person name="Paule C.R."/>
            <person name="Poulain J."/>
            <person name="Prion F."/>
            <person name="Qin B."/>
            <person name="Qu C."/>
            <person name="Retzel E.F."/>
            <person name="Riddle C."/>
            <person name="Sallet E."/>
            <person name="Samain S."/>
            <person name="Samson N."/>
            <person name="Sanders I."/>
            <person name="Saurat O."/>
            <person name="Scarpelli C."/>
            <person name="Schiex T."/>
            <person name="Segurens B."/>
            <person name="Severin A.J."/>
            <person name="Sherrier D.J."/>
            <person name="Shi R."/>
            <person name="Sims S."/>
            <person name="Singer S.R."/>
            <person name="Sinharoy S."/>
            <person name="Sterck L."/>
            <person name="Viollet A."/>
            <person name="Wang B.B."/>
            <person name="Wang K."/>
            <person name="Wang M."/>
            <person name="Wang X."/>
            <person name="Warfsmann J."/>
            <person name="Weissenbach J."/>
            <person name="White D.D."/>
            <person name="White J.D."/>
            <person name="Wiley G.B."/>
            <person name="Wincker P."/>
            <person name="Xing Y."/>
            <person name="Yang L."/>
            <person name="Yao Z."/>
            <person name="Ying F."/>
            <person name="Zhai J."/>
            <person name="Zhou L."/>
            <person name="Zuber A."/>
            <person name="Denarie J."/>
            <person name="Dixon R.A."/>
            <person name="May G.D."/>
            <person name="Schwartz D.C."/>
            <person name="Rogers J."/>
            <person name="Quetier F."/>
            <person name="Town C.D."/>
            <person name="Roe B.A."/>
        </authorList>
    </citation>
    <scope>NUCLEOTIDE SEQUENCE [LARGE SCALE GENOMIC DNA]</scope>
    <source>
        <strain evidence="8">A17</strain>
        <strain evidence="9 10">cv. Jemalong A17</strain>
    </source>
</reference>
<keyword evidence="6" id="KW-1133">Transmembrane helix</keyword>
<dbReference type="Pfam" id="PF03016">
    <property type="entry name" value="Exostosin_GT47"/>
    <property type="match status" value="1"/>
</dbReference>
<reference evidence="9" key="3">
    <citation type="submission" date="2015-04" db="UniProtKB">
        <authorList>
            <consortium name="EnsemblPlants"/>
        </authorList>
    </citation>
    <scope>IDENTIFICATION</scope>
    <source>
        <strain evidence="9">cv. Jemalong A17</strain>
    </source>
</reference>
<evidence type="ECO:0000256" key="5">
    <source>
        <dbReference type="ARBA" id="ARBA00023034"/>
    </source>
</evidence>
<dbReference type="Proteomes" id="UP000002051">
    <property type="component" value="Chromosome 4"/>
</dbReference>
<feature type="domain" description="Exostosin GT47" evidence="7">
    <location>
        <begin position="291"/>
        <end position="576"/>
    </location>
</feature>
<gene>
    <name evidence="8" type="ordered locus">MTR_4g115540</name>
</gene>
<comment type="similarity">
    <text evidence="2">Belongs to the glycosyltransferase 47 family.</text>
</comment>
<keyword evidence="3" id="KW-0328">Glycosyltransferase</keyword>
<evidence type="ECO:0000259" key="7">
    <source>
        <dbReference type="Pfam" id="PF03016"/>
    </source>
</evidence>
<accession>A0A0C3X5V0</accession>
<dbReference type="GO" id="GO:0000139">
    <property type="term" value="C:Golgi membrane"/>
    <property type="evidence" value="ECO:0007669"/>
    <property type="project" value="UniProtKB-SubCell"/>
</dbReference>
<keyword evidence="4" id="KW-0735">Signal-anchor</keyword>
<proteinExistence type="inferred from homology"/>
<organism evidence="8 10">
    <name type="scientific">Medicago truncatula</name>
    <name type="common">Barrel medic</name>
    <name type="synonym">Medicago tribuloides</name>
    <dbReference type="NCBI Taxonomy" id="3880"/>
    <lineage>
        <taxon>Eukaryota</taxon>
        <taxon>Viridiplantae</taxon>
        <taxon>Streptophyta</taxon>
        <taxon>Embryophyta</taxon>
        <taxon>Tracheophyta</taxon>
        <taxon>Spermatophyta</taxon>
        <taxon>Magnoliopsida</taxon>
        <taxon>eudicotyledons</taxon>
        <taxon>Gunneridae</taxon>
        <taxon>Pentapetalae</taxon>
        <taxon>rosids</taxon>
        <taxon>fabids</taxon>
        <taxon>Fabales</taxon>
        <taxon>Fabaceae</taxon>
        <taxon>Papilionoideae</taxon>
        <taxon>50 kb inversion clade</taxon>
        <taxon>NPAAA clade</taxon>
        <taxon>Hologalegina</taxon>
        <taxon>IRL clade</taxon>
        <taxon>Trifolieae</taxon>
        <taxon>Medicago</taxon>
    </lineage>
</organism>
<accession>G7JFE6</accession>
<comment type="subcellular location">
    <subcellularLocation>
        <location evidence="1">Golgi apparatus membrane</location>
        <topology evidence="1">Single-pass type II membrane protein</topology>
    </subcellularLocation>
</comment>
<keyword evidence="3" id="KW-0808">Transferase</keyword>
<keyword evidence="5" id="KW-0333">Golgi apparatus</keyword>
<dbReference type="Gene3D" id="3.40.50.2000">
    <property type="entry name" value="Glycogen Phosphorylase B"/>
    <property type="match status" value="1"/>
</dbReference>
<dbReference type="PANTHER" id="PTHR11062:SF124">
    <property type="entry name" value="XYLOGALACTURONAN BETA-1,3-XYLOSYLTRANSFERASE"/>
    <property type="match status" value="1"/>
</dbReference>
<dbReference type="InterPro" id="IPR004263">
    <property type="entry name" value="Exostosin"/>
</dbReference>